<dbReference type="Proteomes" id="UP000288711">
    <property type="component" value="Unassembled WGS sequence"/>
</dbReference>
<proteinExistence type="inferred from homology"/>
<dbReference type="Gene3D" id="3.40.50.12780">
    <property type="entry name" value="N-terminal domain of ligase-like"/>
    <property type="match status" value="1"/>
</dbReference>
<evidence type="ECO:0000313" key="7">
    <source>
        <dbReference type="Proteomes" id="UP000288711"/>
    </source>
</evidence>
<name>K1ET55_9MICO</name>
<evidence type="ECO:0000313" key="4">
    <source>
        <dbReference type="EMBL" id="EKA62283.1"/>
    </source>
</evidence>
<dbReference type="EMBL" id="ALWX01000011">
    <property type="protein sequence ID" value="EKA62283.1"/>
    <property type="molecule type" value="Genomic_DNA"/>
</dbReference>
<evidence type="ECO:0000313" key="6">
    <source>
        <dbReference type="Proteomes" id="UP000004474"/>
    </source>
</evidence>
<dbReference type="eggNOG" id="COG0318">
    <property type="taxonomic scope" value="Bacteria"/>
</dbReference>
<keyword evidence="2 5" id="KW-0436">Ligase</keyword>
<evidence type="ECO:0000256" key="1">
    <source>
        <dbReference type="ARBA" id="ARBA00006432"/>
    </source>
</evidence>
<dbReference type="STRING" id="1210046.B277_03118"/>
<dbReference type="Pfam" id="PF13193">
    <property type="entry name" value="AMP-binding_C"/>
    <property type="match status" value="1"/>
</dbReference>
<dbReference type="PATRIC" id="fig|1210046.3.peg.603"/>
<dbReference type="GO" id="GO:0006631">
    <property type="term" value="P:fatty acid metabolic process"/>
    <property type="evidence" value="ECO:0007669"/>
    <property type="project" value="TreeGrafter"/>
</dbReference>
<sequence>MLTAADPVAAFVEADRIGVPVALPTSGTSGRPRTVVRTTASWTDSFAAVSELTGTTSGSRVWVPGPVTATMNLFATVHARWAGARLVDALDDATHAHLTPTALRRLLADGTDLTGRTLVVAGDRTTPAEASAVTAVGGHLHHYYGAAELSFVAWGGHSDDLRPFPGVAVESRAGTLWVDSPFVSDGYLEPDHELRREGDWVTVGDHGEVVDGRVVVHGRAGGITTAGATVRIADVEAVLRPRSTGEVVVVGLPHPDLGEVVAAAVTHAGDVPHLTAVAREHLAPTQRPRRWLHLDPLPRTGHDKIDRAAVRSALEEAR</sequence>
<dbReference type="PANTHER" id="PTHR43201">
    <property type="entry name" value="ACYL-COA SYNTHETASE"/>
    <property type="match status" value="1"/>
</dbReference>
<gene>
    <name evidence="4" type="ORF">B277_03118</name>
    <name evidence="5" type="ORF">CWN80_02025</name>
</gene>
<evidence type="ECO:0000259" key="3">
    <source>
        <dbReference type="Pfam" id="PF13193"/>
    </source>
</evidence>
<accession>K1ET55</accession>
<evidence type="ECO:0000256" key="2">
    <source>
        <dbReference type="ARBA" id="ARBA00022598"/>
    </source>
</evidence>
<evidence type="ECO:0000313" key="5">
    <source>
        <dbReference type="EMBL" id="RWU85762.1"/>
    </source>
</evidence>
<comment type="caution">
    <text evidence="4">The sequence shown here is derived from an EMBL/GenBank/DDBJ whole genome shotgun (WGS) entry which is preliminary data.</text>
</comment>
<feature type="domain" description="AMP-binding enzyme C-terminal" evidence="3">
    <location>
        <begin position="245"/>
        <end position="304"/>
    </location>
</feature>
<reference evidence="5 7" key="1">
    <citation type="journal article" date="2009" name="Int. J. Syst. Evol. Microbiol.">
        <title>Janibacter hoylei sp. nov., Bacillus isronensis sp. nov. and Bacillus aryabhattai sp. nov., isolated from cryotubes used for collecting air from the upper atmosphere.</title>
        <authorList>
            <person name="Shivaji S."/>
            <person name="Chaturvedi P."/>
            <person name="Begum Z."/>
            <person name="Pindi P.K."/>
            <person name="Manorama R."/>
            <person name="Padmanaban D.A."/>
            <person name="Shouche Y.S."/>
            <person name="Pawar S."/>
            <person name="Vaishampayan P."/>
            <person name="Dutt C.B."/>
            <person name="Datta G.N."/>
            <person name="Manchanda R.K."/>
            <person name="Rao U.R."/>
            <person name="Bhargava P.M."/>
            <person name="Narlikar J.V."/>
        </authorList>
    </citation>
    <scope>NUCLEOTIDE SEQUENCE [LARGE SCALE GENOMIC DNA]</scope>
    <source>
        <strain evidence="5 7">PVAS-1</strain>
    </source>
</reference>
<dbReference type="PANTHER" id="PTHR43201:SF5">
    <property type="entry name" value="MEDIUM-CHAIN ACYL-COA LIGASE ACSF2, MITOCHONDRIAL"/>
    <property type="match status" value="1"/>
</dbReference>
<dbReference type="InterPro" id="IPR025110">
    <property type="entry name" value="AMP-bd_C"/>
</dbReference>
<dbReference type="Proteomes" id="UP000004474">
    <property type="component" value="Unassembled WGS sequence"/>
</dbReference>
<organism evidence="4 6">
    <name type="scientific">Janibacter hoylei PVAS-1</name>
    <dbReference type="NCBI Taxonomy" id="1210046"/>
    <lineage>
        <taxon>Bacteria</taxon>
        <taxon>Bacillati</taxon>
        <taxon>Actinomycetota</taxon>
        <taxon>Actinomycetes</taxon>
        <taxon>Micrococcales</taxon>
        <taxon>Intrasporangiaceae</taxon>
        <taxon>Janibacter</taxon>
    </lineage>
</organism>
<dbReference type="AlphaFoldDB" id="K1ET55"/>
<reference evidence="4 6" key="2">
    <citation type="journal article" date="2012" name="J. Bacteriol.">
        <title>Genome Sequence of Janibacter hoylei MTCC8307, Isolated from the Stratospheric Air.</title>
        <authorList>
            <person name="Pawar S.P."/>
            <person name="Dhotre D.P."/>
            <person name="Shetty S.A."/>
            <person name="Chowdhury S.P."/>
            <person name="Chaudhari B.L."/>
            <person name="Shouche Y.S."/>
        </authorList>
    </citation>
    <scope>NUCLEOTIDE SEQUENCE [LARGE SCALE GENOMIC DNA]</scope>
    <source>
        <strain evidence="4 6">PVAS-1</strain>
    </source>
</reference>
<protein>
    <submittedName>
        <fullName evidence="5">O-succinylbenzoate--CoA ligase</fullName>
    </submittedName>
</protein>
<reference evidence="5" key="3">
    <citation type="submission" date="2017-11" db="EMBL/GenBank/DDBJ databases">
        <authorList>
            <person name="Seuylemezian A."/>
            <person name="Cooper K."/>
            <person name="Vaishampayan P."/>
        </authorList>
    </citation>
    <scope>NUCLEOTIDE SEQUENCE</scope>
    <source>
        <strain evidence="5">PVAS-1</strain>
    </source>
</reference>
<dbReference type="SUPFAM" id="SSF56801">
    <property type="entry name" value="Acetyl-CoA synthetase-like"/>
    <property type="match status" value="1"/>
</dbReference>
<comment type="similarity">
    <text evidence="1">Belongs to the ATP-dependent AMP-binding enzyme family.</text>
</comment>
<dbReference type="InterPro" id="IPR042099">
    <property type="entry name" value="ANL_N_sf"/>
</dbReference>
<dbReference type="EMBL" id="PIPF01000001">
    <property type="protein sequence ID" value="RWU85762.1"/>
    <property type="molecule type" value="Genomic_DNA"/>
</dbReference>
<keyword evidence="7" id="KW-1185">Reference proteome</keyword>
<dbReference type="Gene3D" id="3.30.300.30">
    <property type="match status" value="1"/>
</dbReference>
<dbReference type="InterPro" id="IPR045851">
    <property type="entry name" value="AMP-bd_C_sf"/>
</dbReference>
<dbReference type="GO" id="GO:0031956">
    <property type="term" value="F:medium-chain fatty acid-CoA ligase activity"/>
    <property type="evidence" value="ECO:0007669"/>
    <property type="project" value="TreeGrafter"/>
</dbReference>